<gene>
    <name evidence="1" type="ORF">BVRB_036400</name>
</gene>
<organism evidence="1 2">
    <name type="scientific">Beta vulgaris subsp. vulgaris</name>
    <name type="common">Beet</name>
    <dbReference type="NCBI Taxonomy" id="3555"/>
    <lineage>
        <taxon>Eukaryota</taxon>
        <taxon>Viridiplantae</taxon>
        <taxon>Streptophyta</taxon>
        <taxon>Embryophyta</taxon>
        <taxon>Tracheophyta</taxon>
        <taxon>Spermatophyta</taxon>
        <taxon>Magnoliopsida</taxon>
        <taxon>eudicotyledons</taxon>
        <taxon>Gunneridae</taxon>
        <taxon>Pentapetalae</taxon>
        <taxon>Caryophyllales</taxon>
        <taxon>Chenopodiaceae</taxon>
        <taxon>Betoideae</taxon>
        <taxon>Beta</taxon>
    </lineage>
</organism>
<dbReference type="Proteomes" id="UP000035740">
    <property type="component" value="Unassembled WGS sequence"/>
</dbReference>
<accession>A0A0J7YPC9</accession>
<evidence type="ECO:0000313" key="1">
    <source>
        <dbReference type="EMBL" id="KMS65397.1"/>
    </source>
</evidence>
<name>A0A0J7YPC9_BETVV</name>
<dbReference type="AlphaFoldDB" id="A0A0J7YPC9"/>
<keyword evidence="2" id="KW-1185">Reference proteome</keyword>
<dbReference type="EMBL" id="KQ109397">
    <property type="protein sequence ID" value="KMS65397.1"/>
    <property type="molecule type" value="Genomic_DNA"/>
</dbReference>
<evidence type="ECO:0000313" key="2">
    <source>
        <dbReference type="Proteomes" id="UP000035740"/>
    </source>
</evidence>
<dbReference type="Gramene" id="KMS65397">
    <property type="protein sequence ID" value="KMS65397"/>
    <property type="gene ID" value="BVRB_036400"/>
</dbReference>
<proteinExistence type="predicted"/>
<sequence length="159" mass="17690">MINLKWNIVHSSSSANISFPIPELKLAILSRGHTIALITNDSGQYSRTSIQSTTLMIPTVRNSFQAKEIRSITQRILKQKLDGLTLQIAGISDDSSPVCMLQNVFNLEQAIAVKKTGKDAEPNFTMKTAVAKFRSLYRSAENPLSIFWVRQLSIPAKLN</sequence>
<protein>
    <submittedName>
        <fullName evidence="1">Uncharacterized protein</fullName>
    </submittedName>
</protein>
<reference evidence="1 2" key="1">
    <citation type="journal article" date="2014" name="Nature">
        <title>The genome of the recently domesticated crop plant sugar beet (Beta vulgaris).</title>
        <authorList>
            <person name="Dohm J.C."/>
            <person name="Minoche A.E."/>
            <person name="Holtgrawe D."/>
            <person name="Capella-Gutierrez S."/>
            <person name="Zakrzewski F."/>
            <person name="Tafer H."/>
            <person name="Rupp O."/>
            <person name="Sorensen T.R."/>
            <person name="Stracke R."/>
            <person name="Reinhardt R."/>
            <person name="Goesmann A."/>
            <person name="Kraft T."/>
            <person name="Schulz B."/>
            <person name="Stadler P.F."/>
            <person name="Schmidt T."/>
            <person name="Gabaldon T."/>
            <person name="Lehrach H."/>
            <person name="Weisshaar B."/>
            <person name="Himmelbauer H."/>
        </authorList>
    </citation>
    <scope>NUCLEOTIDE SEQUENCE [LARGE SCALE GENOMIC DNA]</scope>
    <source>
        <tissue evidence="1">Taproot</tissue>
    </source>
</reference>